<organism evidence="1">
    <name type="scientific">marine sediment metagenome</name>
    <dbReference type="NCBI Taxonomy" id="412755"/>
    <lineage>
        <taxon>unclassified sequences</taxon>
        <taxon>metagenomes</taxon>
        <taxon>ecological metagenomes</taxon>
    </lineage>
</organism>
<comment type="caution">
    <text evidence="1">The sequence shown here is derived from an EMBL/GenBank/DDBJ whole genome shotgun (WGS) entry which is preliminary data.</text>
</comment>
<sequence>MALIKIKQINNTPASTGGVVMFDGTNNQWSNNDTGAILTSSGTTAQRPTGVNGMIRYNSTLDCQEMFVDGAWDCVRGVTAPAGGVYQMTFGSDGVVRDSWLDLSGNNVQTNNTFGIVIMDSQLFGISYSNASTSVSTDIEIWVAGAGVAPSSATNKFTWSLTTMRSARITTFVSPVTFTVGDKIGIFSRDTGLDANDVVVALYLQITSALFSSTTDNTSGTMTA</sequence>
<accession>A0A0F9N2W8</accession>
<protein>
    <submittedName>
        <fullName evidence="1">Uncharacterized protein</fullName>
    </submittedName>
</protein>
<evidence type="ECO:0000313" key="1">
    <source>
        <dbReference type="EMBL" id="KKM75867.1"/>
    </source>
</evidence>
<dbReference type="EMBL" id="LAZR01008902">
    <property type="protein sequence ID" value="KKM75867.1"/>
    <property type="molecule type" value="Genomic_DNA"/>
</dbReference>
<name>A0A0F9N2W8_9ZZZZ</name>
<proteinExistence type="predicted"/>
<reference evidence="1" key="1">
    <citation type="journal article" date="2015" name="Nature">
        <title>Complex archaea that bridge the gap between prokaryotes and eukaryotes.</title>
        <authorList>
            <person name="Spang A."/>
            <person name="Saw J.H."/>
            <person name="Jorgensen S.L."/>
            <person name="Zaremba-Niedzwiedzka K."/>
            <person name="Martijn J."/>
            <person name="Lind A.E."/>
            <person name="van Eijk R."/>
            <person name="Schleper C."/>
            <person name="Guy L."/>
            <person name="Ettema T.J."/>
        </authorList>
    </citation>
    <scope>NUCLEOTIDE SEQUENCE</scope>
</reference>
<gene>
    <name evidence="1" type="ORF">LCGC14_1385920</name>
</gene>
<dbReference type="AlphaFoldDB" id="A0A0F9N2W8"/>